<dbReference type="SUPFAM" id="SSF53335">
    <property type="entry name" value="S-adenosyl-L-methionine-dependent methyltransferases"/>
    <property type="match status" value="1"/>
</dbReference>
<accession>A0ABD6C015</accession>
<protein>
    <recommendedName>
        <fullName evidence="4">DNA methylase N-4/N-6 domain-containing protein</fullName>
    </recommendedName>
</protein>
<evidence type="ECO:0008006" key="4">
    <source>
        <dbReference type="Google" id="ProtNLM"/>
    </source>
</evidence>
<evidence type="ECO:0000256" key="1">
    <source>
        <dbReference type="SAM" id="MobiDB-lite"/>
    </source>
</evidence>
<dbReference type="AlphaFoldDB" id="A0ABD6C015"/>
<reference evidence="2 3" key="1">
    <citation type="journal article" date="2019" name="Int. J. Syst. Evol. Microbiol.">
        <title>The Global Catalogue of Microorganisms (GCM) 10K type strain sequencing project: providing services to taxonomists for standard genome sequencing and annotation.</title>
        <authorList>
            <consortium name="The Broad Institute Genomics Platform"/>
            <consortium name="The Broad Institute Genome Sequencing Center for Infectious Disease"/>
            <person name="Wu L."/>
            <person name="Ma J."/>
        </authorList>
    </citation>
    <scope>NUCLEOTIDE SEQUENCE [LARGE SCALE GENOMIC DNA]</scope>
    <source>
        <strain evidence="2 3">CGMCC 1.12689</strain>
    </source>
</reference>
<dbReference type="EMBL" id="JBHUDB010000002">
    <property type="protein sequence ID" value="MFD1570308.1"/>
    <property type="molecule type" value="Genomic_DNA"/>
</dbReference>
<feature type="region of interest" description="Disordered" evidence="1">
    <location>
        <begin position="579"/>
        <end position="602"/>
    </location>
</feature>
<gene>
    <name evidence="2" type="ORF">ACFR9T_06855</name>
</gene>
<evidence type="ECO:0000313" key="2">
    <source>
        <dbReference type="EMBL" id="MFD1570308.1"/>
    </source>
</evidence>
<comment type="caution">
    <text evidence="2">The sequence shown here is derived from an EMBL/GenBank/DDBJ whole genome shotgun (WGS) entry which is preliminary data.</text>
</comment>
<name>A0ABD6C015_9EURY</name>
<feature type="compositionally biased region" description="Polar residues" evidence="1">
    <location>
        <begin position="581"/>
        <end position="596"/>
    </location>
</feature>
<dbReference type="Gene3D" id="3.40.50.150">
    <property type="entry name" value="Vaccinia Virus protein VP39"/>
    <property type="match status" value="1"/>
</dbReference>
<organism evidence="2 3">
    <name type="scientific">Halorubrum laminariae</name>
    <dbReference type="NCBI Taxonomy" id="1433523"/>
    <lineage>
        <taxon>Archaea</taxon>
        <taxon>Methanobacteriati</taxon>
        <taxon>Methanobacteriota</taxon>
        <taxon>Stenosarchaea group</taxon>
        <taxon>Halobacteria</taxon>
        <taxon>Halobacteriales</taxon>
        <taxon>Haloferacaceae</taxon>
        <taxon>Halorubrum</taxon>
    </lineage>
</organism>
<evidence type="ECO:0000313" key="3">
    <source>
        <dbReference type="Proteomes" id="UP001597185"/>
    </source>
</evidence>
<dbReference type="InterPro" id="IPR029063">
    <property type="entry name" value="SAM-dependent_MTases_sf"/>
</dbReference>
<keyword evidence="3" id="KW-1185">Reference proteome</keyword>
<dbReference type="Proteomes" id="UP001597185">
    <property type="component" value="Unassembled WGS sequence"/>
</dbReference>
<dbReference type="RefSeq" id="WP_256397213.1">
    <property type="nucleotide sequence ID" value="NZ_JANHDL010000004.1"/>
</dbReference>
<sequence length="602" mass="66214">MSTIAHTTATEESHPNTLLSYWSDTTEGSTFQSEKLRWWTESHLQDAEHILNPCAGVARLDVPGDVLRLDINEDADADLHIDFRTIEDHVEPETYDAIVYDPPYTWGQAVKKYDLDLARDEFYFYDDEVMEMFNRILKPGGIIIQFGYSTSVMPLSLGYETEAVALFNKLGAQNDYLATVARKPTTPGQSPSATTVSQSVVPNAGAENIRGSNISKGGNGGENIQMEYRHSLSNGSLNKALKPSITSWLDDDDRVLHIYQDTPRFSLDEYTCTTCTYTSADFDTDADSLSADVVVAPWNIDSTFATGEFDAVVLDIPYEAFQRNIRSPQAEASSKSGVTHIDTILKRSITNLVKGNGGRVIQIGQTATLMSGADYDYTRRGVTITNHAPEPHDWIIAVDEKPHENLEVATLGDGEVDGLYQDPHGAPNITDKQNRTNFEPHPNSSHCEHCGNSYFHHPAAYVDCPDCGAIAGNLCLSESGQPINPSGADHRITESDVCPGRLTEAEALHDGSCNRKDPSYVAADDELVSEITDHLPSDILSGEYAYIRRKHLEQVLEDKLTAEPRSTDIVERVIEKLGTGPASTPETNTPADTTACTLDEYL</sequence>
<proteinExistence type="predicted"/>